<reference evidence="2" key="2">
    <citation type="journal article" date="2021" name="PeerJ">
        <title>Extensive microbial diversity within the chicken gut microbiome revealed by metagenomics and culture.</title>
        <authorList>
            <person name="Gilroy R."/>
            <person name="Ravi A."/>
            <person name="Getino M."/>
            <person name="Pursley I."/>
            <person name="Horton D.L."/>
            <person name="Alikhan N.F."/>
            <person name="Baker D."/>
            <person name="Gharbi K."/>
            <person name="Hall N."/>
            <person name="Watson M."/>
            <person name="Adriaenssens E.M."/>
            <person name="Foster-Nyarko E."/>
            <person name="Jarju S."/>
            <person name="Secka A."/>
            <person name="Antonio M."/>
            <person name="Oren A."/>
            <person name="Chaudhuri R.R."/>
            <person name="La Ragione R."/>
            <person name="Hildebrand F."/>
            <person name="Pallen M.J."/>
        </authorList>
    </citation>
    <scope>NUCLEOTIDE SEQUENCE</scope>
    <source>
        <strain evidence="2">CHK178-757</strain>
    </source>
</reference>
<gene>
    <name evidence="2" type="ORF">IAB46_05070</name>
</gene>
<evidence type="ECO:0000313" key="2">
    <source>
        <dbReference type="EMBL" id="HIS46930.1"/>
    </source>
</evidence>
<dbReference type="Pfam" id="PF01381">
    <property type="entry name" value="HTH_3"/>
    <property type="match status" value="1"/>
</dbReference>
<sequence>MTKYIENVNAYLSQMKIKQTYISLKTGIDKNKLSRILTGTQDVSATDMEKIANALGKKIEFFLNDTFCVPRIMDFEPEKISFYAGEPTQKQEQIANKLLQLMENIDEVMSAKYRFVNISEDNT</sequence>
<comment type="caution">
    <text evidence="2">The sequence shown here is derived from an EMBL/GenBank/DDBJ whole genome shotgun (WGS) entry which is preliminary data.</text>
</comment>
<dbReference type="Proteomes" id="UP000823927">
    <property type="component" value="Unassembled WGS sequence"/>
</dbReference>
<reference evidence="2" key="1">
    <citation type="submission" date="2020-10" db="EMBL/GenBank/DDBJ databases">
        <authorList>
            <person name="Gilroy R."/>
        </authorList>
    </citation>
    <scope>NUCLEOTIDE SEQUENCE</scope>
    <source>
        <strain evidence="2">CHK178-757</strain>
    </source>
</reference>
<dbReference type="EMBL" id="DVIT01000019">
    <property type="protein sequence ID" value="HIS46930.1"/>
    <property type="molecule type" value="Genomic_DNA"/>
</dbReference>
<dbReference type="CDD" id="cd00093">
    <property type="entry name" value="HTH_XRE"/>
    <property type="match status" value="1"/>
</dbReference>
<dbReference type="PROSITE" id="PS50943">
    <property type="entry name" value="HTH_CROC1"/>
    <property type="match status" value="1"/>
</dbReference>
<evidence type="ECO:0000313" key="3">
    <source>
        <dbReference type="Proteomes" id="UP000823927"/>
    </source>
</evidence>
<dbReference type="InterPro" id="IPR010982">
    <property type="entry name" value="Lambda_DNA-bd_dom_sf"/>
</dbReference>
<dbReference type="SUPFAM" id="SSF47413">
    <property type="entry name" value="lambda repressor-like DNA-binding domains"/>
    <property type="match status" value="1"/>
</dbReference>
<protein>
    <submittedName>
        <fullName evidence="2">Helix-turn-helix transcriptional regulator</fullName>
    </submittedName>
</protein>
<dbReference type="GO" id="GO:0003677">
    <property type="term" value="F:DNA binding"/>
    <property type="evidence" value="ECO:0007669"/>
    <property type="project" value="InterPro"/>
</dbReference>
<dbReference type="AlphaFoldDB" id="A0A9D1F414"/>
<name>A0A9D1F414_9FIRM</name>
<feature type="domain" description="HTH cro/C1-type" evidence="1">
    <location>
        <begin position="14"/>
        <end position="62"/>
    </location>
</feature>
<dbReference type="Gene3D" id="1.10.260.40">
    <property type="entry name" value="lambda repressor-like DNA-binding domains"/>
    <property type="match status" value="1"/>
</dbReference>
<proteinExistence type="predicted"/>
<organism evidence="2 3">
    <name type="scientific">Candidatus Scybalocola faecigallinarum</name>
    <dbReference type="NCBI Taxonomy" id="2840941"/>
    <lineage>
        <taxon>Bacteria</taxon>
        <taxon>Bacillati</taxon>
        <taxon>Bacillota</taxon>
        <taxon>Clostridia</taxon>
        <taxon>Lachnospirales</taxon>
        <taxon>Lachnospiraceae</taxon>
        <taxon>Lachnospiraceae incertae sedis</taxon>
        <taxon>Candidatus Scybalocola (ex Gilroy et al. 2021)</taxon>
    </lineage>
</organism>
<accession>A0A9D1F414</accession>
<dbReference type="SMART" id="SM00530">
    <property type="entry name" value="HTH_XRE"/>
    <property type="match status" value="1"/>
</dbReference>
<dbReference type="InterPro" id="IPR001387">
    <property type="entry name" value="Cro/C1-type_HTH"/>
</dbReference>
<evidence type="ECO:0000259" key="1">
    <source>
        <dbReference type="PROSITE" id="PS50943"/>
    </source>
</evidence>